<dbReference type="GO" id="GO:0003677">
    <property type="term" value="F:DNA binding"/>
    <property type="evidence" value="ECO:0007669"/>
    <property type="project" value="InterPro"/>
</dbReference>
<dbReference type="EC" id="2.7.7.6" evidence="3"/>
<dbReference type="Gene3D" id="3.30.1360.10">
    <property type="entry name" value="RNA polymerase, RBP11-like subunit"/>
    <property type="match status" value="1"/>
</dbReference>
<dbReference type="GO" id="GO:0005737">
    <property type="term" value="C:cytoplasm"/>
    <property type="evidence" value="ECO:0007669"/>
    <property type="project" value="UniProtKB-ARBA"/>
</dbReference>
<dbReference type="SUPFAM" id="SSF55257">
    <property type="entry name" value="RBP11-like subunits of RNA polymerase"/>
    <property type="match status" value="1"/>
</dbReference>
<dbReference type="Gene3D" id="2.170.120.12">
    <property type="entry name" value="DNA-directed RNA polymerase, insert domain"/>
    <property type="match status" value="1"/>
</dbReference>
<dbReference type="CDD" id="cd06928">
    <property type="entry name" value="RNAP_alpha_NTD"/>
    <property type="match status" value="1"/>
</dbReference>
<dbReference type="SUPFAM" id="SSF56553">
    <property type="entry name" value="Insert subdomain of RNA polymerase alpha subunit"/>
    <property type="match status" value="1"/>
</dbReference>
<dbReference type="InterPro" id="IPR036603">
    <property type="entry name" value="RBP11-like"/>
</dbReference>
<comment type="function">
    <text evidence="1">DNA-dependent RNA polymerase catalyzes the transcription of DNA into RNA using the four ribonucleoside triphosphates as substrates.</text>
</comment>
<proteinExistence type="inferred from homology"/>
<dbReference type="Pfam" id="PF03118">
    <property type="entry name" value="RNA_pol_A_CTD"/>
    <property type="match status" value="1"/>
</dbReference>
<accession>A0A2U8GML4</accession>
<dbReference type="GO" id="GO:0006351">
    <property type="term" value="P:DNA-templated transcription"/>
    <property type="evidence" value="ECO:0007669"/>
    <property type="project" value="InterPro"/>
</dbReference>
<evidence type="ECO:0000259" key="10">
    <source>
        <dbReference type="SMART" id="SM00662"/>
    </source>
</evidence>
<comment type="catalytic activity">
    <reaction evidence="9">
        <text>RNA(n) + a ribonucleoside 5'-triphosphate = RNA(n+1) + diphosphate</text>
        <dbReference type="Rhea" id="RHEA:21248"/>
        <dbReference type="Rhea" id="RHEA-COMP:14527"/>
        <dbReference type="Rhea" id="RHEA-COMP:17342"/>
        <dbReference type="ChEBI" id="CHEBI:33019"/>
        <dbReference type="ChEBI" id="CHEBI:61557"/>
        <dbReference type="ChEBI" id="CHEBI:140395"/>
        <dbReference type="EC" id="2.7.7.6"/>
    </reaction>
</comment>
<evidence type="ECO:0000256" key="7">
    <source>
        <dbReference type="ARBA" id="ARBA00023163"/>
    </source>
</evidence>
<dbReference type="GO" id="GO:0000428">
    <property type="term" value="C:DNA-directed RNA polymerase complex"/>
    <property type="evidence" value="ECO:0007669"/>
    <property type="project" value="UniProtKB-KW"/>
</dbReference>
<evidence type="ECO:0000256" key="3">
    <source>
        <dbReference type="ARBA" id="ARBA00012418"/>
    </source>
</evidence>
<sequence length="437" mass="50251">MSNLFLTCKECILESPTKFYGCFYLGPFNSSQSLTVANGLRRTLLSEIPTLVIQSVEIEGVEHEFSTYPGIRESILDLLLNFKEIVLTFSNNEIPFKQGNKKPFYGFLQARGPGIIRASDLKLPSSVISVDPNQYIATLTTDGILNVRFTICEGVTNMQNLKKEYQKSKNIIEKDFSWFVNNEKSKKDEHSSLLLSKSEEVKQNSKNNISLNLEDQSLSNKKKFKRSKILWLDPIYSPILKVNYIIESCESLELNPINQVILLELWTNGSIHPRQAVYAALSKLNFVFSKLEQMKILNNIFANSILNSDKFYSKVMKKIKYDYNFYKSENLKKFKKNILSNSKKLHNGSIFLEKEKKQNLMNKNIKDQNNSYLENFSIESLGLPYRIKNSLTNANILCISDLLKCQIEDLKKVPGISNQSLILLIKRLNEKGFKLKR</sequence>
<keyword evidence="5" id="KW-0808">Transferase</keyword>
<dbReference type="Pfam" id="PF01000">
    <property type="entry name" value="RNA_pol_A_bac"/>
    <property type="match status" value="1"/>
</dbReference>
<evidence type="ECO:0000256" key="1">
    <source>
        <dbReference type="ARBA" id="ARBA00004026"/>
    </source>
</evidence>
<evidence type="ECO:0000256" key="6">
    <source>
        <dbReference type="ARBA" id="ARBA00022695"/>
    </source>
</evidence>
<reference evidence="11" key="1">
    <citation type="journal article" date="2018" name="Am. J. Bot.">
        <title>Organellar phylogenomics inform systematics in the green algal family Hydrodictyaceae (Chlorophyceae) and provide clues to the complex evolutionary history of plastid genomes in the green algal tree of life.</title>
        <authorList>
            <person name="McManus H.A."/>
            <person name="Fucikova K."/>
            <person name="Lewis P.O."/>
            <person name="Lewis L.A."/>
            <person name="Karol K.G."/>
        </authorList>
    </citation>
    <scope>NUCLEOTIDE SEQUENCE</scope>
</reference>
<keyword evidence="4" id="KW-0240">DNA-directed RNA polymerase</keyword>
<evidence type="ECO:0000256" key="2">
    <source>
        <dbReference type="ARBA" id="ARBA00007123"/>
    </source>
</evidence>
<dbReference type="GO" id="GO:0046983">
    <property type="term" value="F:protein dimerization activity"/>
    <property type="evidence" value="ECO:0007669"/>
    <property type="project" value="InterPro"/>
</dbReference>
<dbReference type="Pfam" id="PF01193">
    <property type="entry name" value="RNA_pol_L"/>
    <property type="match status" value="1"/>
</dbReference>
<dbReference type="SUPFAM" id="SSF47789">
    <property type="entry name" value="C-terminal domain of RNA polymerase alpha subunit"/>
    <property type="match status" value="1"/>
</dbReference>
<keyword evidence="11" id="KW-0934">Plastid</keyword>
<dbReference type="GO" id="GO:0003899">
    <property type="term" value="F:DNA-directed RNA polymerase activity"/>
    <property type="evidence" value="ECO:0007669"/>
    <property type="project" value="UniProtKB-EC"/>
</dbReference>
<organism evidence="11">
    <name type="scientific">Stauridium tetras</name>
    <dbReference type="NCBI Taxonomy" id="271398"/>
    <lineage>
        <taxon>Eukaryota</taxon>
        <taxon>Viridiplantae</taxon>
        <taxon>Chlorophyta</taxon>
        <taxon>core chlorophytes</taxon>
        <taxon>Chlorophyceae</taxon>
        <taxon>CS clade</taxon>
        <taxon>Sphaeropleales</taxon>
        <taxon>Hydrodictyaceae</taxon>
        <taxon>Stauridium</taxon>
    </lineage>
</organism>
<evidence type="ECO:0000256" key="5">
    <source>
        <dbReference type="ARBA" id="ARBA00022679"/>
    </source>
</evidence>
<dbReference type="InterPro" id="IPR036643">
    <property type="entry name" value="RNApol_insert_sf"/>
</dbReference>
<dbReference type="InterPro" id="IPR011263">
    <property type="entry name" value="DNA-dir_RNA_pol_RpoA/D/Rpb3"/>
</dbReference>
<feature type="domain" description="DNA-directed RNA polymerase RpoA/D/Rpb3-type" evidence="10">
    <location>
        <begin position="20"/>
        <end position="294"/>
    </location>
</feature>
<dbReference type="InterPro" id="IPR011260">
    <property type="entry name" value="RNAP_asu_C"/>
</dbReference>
<keyword evidence="7" id="KW-0804">Transcription</keyword>
<keyword evidence="11" id="KW-0150">Chloroplast</keyword>
<dbReference type="RefSeq" id="YP_009492361.1">
    <property type="nucleotide sequence ID" value="NC_037923.1"/>
</dbReference>
<evidence type="ECO:0000256" key="4">
    <source>
        <dbReference type="ARBA" id="ARBA00022478"/>
    </source>
</evidence>
<name>A0A2U8GML4_9CHLO</name>
<dbReference type="SMART" id="SM00662">
    <property type="entry name" value="RPOLD"/>
    <property type="match status" value="1"/>
</dbReference>
<geneLocation type="chloroplast" evidence="11"/>
<evidence type="ECO:0000256" key="8">
    <source>
        <dbReference type="ARBA" id="ARBA00031776"/>
    </source>
</evidence>
<dbReference type="GeneID" id="36952110"/>
<keyword evidence="6" id="KW-0548">Nucleotidyltransferase</keyword>
<dbReference type="Gene3D" id="1.10.150.20">
    <property type="entry name" value="5' to 3' exonuclease, C-terminal subdomain"/>
    <property type="match status" value="1"/>
</dbReference>
<dbReference type="AlphaFoldDB" id="A0A2U8GML4"/>
<dbReference type="EMBL" id="MF276986">
    <property type="protein sequence ID" value="AWI68970.1"/>
    <property type="molecule type" value="Genomic_DNA"/>
</dbReference>
<evidence type="ECO:0000256" key="9">
    <source>
        <dbReference type="ARBA" id="ARBA00048552"/>
    </source>
</evidence>
<gene>
    <name evidence="11" type="primary">rpoA</name>
</gene>
<dbReference type="InterPro" id="IPR011262">
    <property type="entry name" value="DNA-dir_RNA_pol_insert"/>
</dbReference>
<evidence type="ECO:0000313" key="11">
    <source>
        <dbReference type="EMBL" id="AWI68970.1"/>
    </source>
</evidence>
<comment type="similarity">
    <text evidence="2">Belongs to the RNA polymerase alpha chain family.</text>
</comment>
<protein>
    <recommendedName>
        <fullName evidence="3">DNA-directed RNA polymerase</fullName>
        <ecNumber evidence="3">2.7.7.6</ecNumber>
    </recommendedName>
    <alternativeName>
        <fullName evidence="8">Plastid-encoded RNA polymerase subunit alpha</fullName>
    </alternativeName>
</protein>